<dbReference type="Pfam" id="PF07963">
    <property type="entry name" value="N_methyl"/>
    <property type="match status" value="1"/>
</dbReference>
<evidence type="ECO:0000313" key="2">
    <source>
        <dbReference type="EMBL" id="OHA70376.1"/>
    </source>
</evidence>
<evidence type="ECO:0000313" key="3">
    <source>
        <dbReference type="Proteomes" id="UP000177078"/>
    </source>
</evidence>
<comment type="caution">
    <text evidence="2">The sequence shown here is derived from an EMBL/GenBank/DDBJ whole genome shotgun (WGS) entry which is preliminary data.</text>
</comment>
<dbReference type="STRING" id="1802457.A3F15_02445"/>
<sequence length="164" mass="18218">MKHKTGFTLIELLIYITILGLVLIVITGFFWNIALGYAKENSYQELQQNGRFVLAKISQEIRKAKSVINPGIGLSSNFLSLEMPDSNQLIFLVDNGKLIMTKNGTDSILTTDRTVVELLEFNNMSYENTPGIVRIKIALSHANPGGMTAYQSDINLITTVSLLH</sequence>
<dbReference type="InterPro" id="IPR012902">
    <property type="entry name" value="N_methyl_site"/>
</dbReference>
<keyword evidence="1" id="KW-0472">Membrane</keyword>
<dbReference type="AlphaFoldDB" id="A0A1G2RC03"/>
<keyword evidence="1" id="KW-1133">Transmembrane helix</keyword>
<dbReference type="EMBL" id="MHUC01000031">
    <property type="protein sequence ID" value="OHA70376.1"/>
    <property type="molecule type" value="Genomic_DNA"/>
</dbReference>
<reference evidence="2 3" key="1">
    <citation type="journal article" date="2016" name="Nat. Commun.">
        <title>Thousands of microbial genomes shed light on interconnected biogeochemical processes in an aquifer system.</title>
        <authorList>
            <person name="Anantharaman K."/>
            <person name="Brown C.T."/>
            <person name="Hug L.A."/>
            <person name="Sharon I."/>
            <person name="Castelle C.J."/>
            <person name="Probst A.J."/>
            <person name="Thomas B.C."/>
            <person name="Singh A."/>
            <person name="Wilkins M.J."/>
            <person name="Karaoz U."/>
            <person name="Brodie E.L."/>
            <person name="Williams K.H."/>
            <person name="Hubbard S.S."/>
            <person name="Banfield J.F."/>
        </authorList>
    </citation>
    <scope>NUCLEOTIDE SEQUENCE [LARGE SCALE GENOMIC DNA]</scope>
</reference>
<feature type="transmembrane region" description="Helical" evidence="1">
    <location>
        <begin position="12"/>
        <end position="34"/>
    </location>
</feature>
<proteinExistence type="predicted"/>
<protein>
    <recommendedName>
        <fullName evidence="4">Prepilin-type N-terminal cleavage/methylation domain-containing protein</fullName>
    </recommendedName>
</protein>
<name>A0A1G2RC03_9BACT</name>
<dbReference type="Proteomes" id="UP000177078">
    <property type="component" value="Unassembled WGS sequence"/>
</dbReference>
<accession>A0A1G2RC03</accession>
<evidence type="ECO:0000256" key="1">
    <source>
        <dbReference type="SAM" id="Phobius"/>
    </source>
</evidence>
<keyword evidence="1" id="KW-0812">Transmembrane</keyword>
<evidence type="ECO:0008006" key="4">
    <source>
        <dbReference type="Google" id="ProtNLM"/>
    </source>
</evidence>
<organism evidence="2 3">
    <name type="scientific">Candidatus Wildermuthbacteria bacterium RIFCSPHIGHO2_12_FULL_40_12</name>
    <dbReference type="NCBI Taxonomy" id="1802457"/>
    <lineage>
        <taxon>Bacteria</taxon>
        <taxon>Candidatus Wildermuthiibacteriota</taxon>
    </lineage>
</organism>
<gene>
    <name evidence="2" type="ORF">A3F15_02445</name>
</gene>